<name>T1B1R5_9ZZZZ</name>
<dbReference type="InterPro" id="IPR002878">
    <property type="entry name" value="ChsH2_C"/>
</dbReference>
<dbReference type="PANTHER" id="PTHR34075:SF5">
    <property type="entry name" value="BLR3430 PROTEIN"/>
    <property type="match status" value="1"/>
</dbReference>
<feature type="domain" description="ChsH2 rubredoxin-like zinc ribbon" evidence="3">
    <location>
        <begin position="12"/>
        <end position="38"/>
    </location>
</feature>
<accession>T1B1R5</accession>
<dbReference type="EMBL" id="AUZY01007900">
    <property type="protein sequence ID" value="EQD48290.1"/>
    <property type="molecule type" value="Genomic_DNA"/>
</dbReference>
<dbReference type="InterPro" id="IPR052513">
    <property type="entry name" value="Thioester_dehydratase-like"/>
</dbReference>
<comment type="caution">
    <text evidence="4">The sequence shown here is derived from an EMBL/GenBank/DDBJ whole genome shotgun (WGS) entry which is preliminary data.</text>
</comment>
<evidence type="ECO:0000259" key="2">
    <source>
        <dbReference type="Pfam" id="PF01796"/>
    </source>
</evidence>
<feature type="domain" description="ChsH2 C-terminal OB-fold" evidence="2">
    <location>
        <begin position="52"/>
        <end position="114"/>
    </location>
</feature>
<reference evidence="4" key="2">
    <citation type="journal article" date="2014" name="ISME J.">
        <title>Microbial stratification in low pH oxic and suboxic macroscopic growths along an acid mine drainage.</title>
        <authorList>
            <person name="Mendez-Garcia C."/>
            <person name="Mesa V."/>
            <person name="Sprenger R.R."/>
            <person name="Richter M."/>
            <person name="Diez M.S."/>
            <person name="Solano J."/>
            <person name="Bargiela R."/>
            <person name="Golyshina O.V."/>
            <person name="Manteca A."/>
            <person name="Ramos J.L."/>
            <person name="Gallego J.R."/>
            <person name="Llorente I."/>
            <person name="Martins Dos Santos V.A."/>
            <person name="Jensen O.N."/>
            <person name="Pelaez A.I."/>
            <person name="Sanchez J."/>
            <person name="Ferrer M."/>
        </authorList>
    </citation>
    <scope>NUCLEOTIDE SEQUENCE</scope>
</reference>
<sequence length="162" mass="17954">MTIARFWRETPQRYNLGASRCSSCGSAFFPPRVVCPVCPEHRRSLGKMEPLQLSGEGEVYSFTVVHDPAEGFEMQVPYVLALVKTREGPILTGQVVDVSPGDVHVGLRVQATFRKLREEGKSGVIHYGYKFAVAREEVREPVATEGESVPEPRAEGPRPART</sequence>
<dbReference type="InterPro" id="IPR022002">
    <property type="entry name" value="ChsH2_Znr"/>
</dbReference>
<evidence type="ECO:0000256" key="1">
    <source>
        <dbReference type="SAM" id="MobiDB-lite"/>
    </source>
</evidence>
<feature type="region of interest" description="Disordered" evidence="1">
    <location>
        <begin position="139"/>
        <end position="162"/>
    </location>
</feature>
<dbReference type="SUPFAM" id="SSF50249">
    <property type="entry name" value="Nucleic acid-binding proteins"/>
    <property type="match status" value="1"/>
</dbReference>
<feature type="compositionally biased region" description="Basic and acidic residues" evidence="1">
    <location>
        <begin position="150"/>
        <end position="162"/>
    </location>
</feature>
<dbReference type="InterPro" id="IPR012340">
    <property type="entry name" value="NA-bd_OB-fold"/>
</dbReference>
<evidence type="ECO:0000313" key="4">
    <source>
        <dbReference type="EMBL" id="EQD48290.1"/>
    </source>
</evidence>
<dbReference type="Gene3D" id="6.10.30.10">
    <property type="match status" value="1"/>
</dbReference>
<dbReference type="Pfam" id="PF01796">
    <property type="entry name" value="OB_ChsH2_C"/>
    <property type="match status" value="1"/>
</dbReference>
<gene>
    <name evidence="4" type="ORF">B1B_12097</name>
</gene>
<protein>
    <submittedName>
        <fullName evidence="4">Protein containing DUF35</fullName>
    </submittedName>
</protein>
<organism evidence="4">
    <name type="scientific">mine drainage metagenome</name>
    <dbReference type="NCBI Taxonomy" id="410659"/>
    <lineage>
        <taxon>unclassified sequences</taxon>
        <taxon>metagenomes</taxon>
        <taxon>ecological metagenomes</taxon>
    </lineage>
</organism>
<dbReference type="AlphaFoldDB" id="T1B1R5"/>
<reference evidence="4" key="1">
    <citation type="submission" date="2013-08" db="EMBL/GenBank/DDBJ databases">
        <authorList>
            <person name="Mendez C."/>
            <person name="Richter M."/>
            <person name="Ferrer M."/>
            <person name="Sanchez J."/>
        </authorList>
    </citation>
    <scope>NUCLEOTIDE SEQUENCE</scope>
</reference>
<dbReference type="Pfam" id="PF12172">
    <property type="entry name" value="zf-ChsH2"/>
    <property type="match status" value="1"/>
</dbReference>
<dbReference type="PANTHER" id="PTHR34075">
    <property type="entry name" value="BLR3430 PROTEIN"/>
    <property type="match status" value="1"/>
</dbReference>
<proteinExistence type="predicted"/>
<evidence type="ECO:0000259" key="3">
    <source>
        <dbReference type="Pfam" id="PF12172"/>
    </source>
</evidence>